<name>A0A6L5YVJ5_9RHOB</name>
<dbReference type="AlphaFoldDB" id="A0A6L5YVJ5"/>
<dbReference type="Gene3D" id="3.40.50.300">
    <property type="entry name" value="P-loop containing nucleotide triphosphate hydrolases"/>
    <property type="match status" value="1"/>
</dbReference>
<dbReference type="PANTHER" id="PTHR13696:SF96">
    <property type="entry name" value="COBQ_COBB_MIND_PARA NUCLEOTIDE BINDING DOMAIN-CONTAINING PROTEIN"/>
    <property type="match status" value="1"/>
</dbReference>
<evidence type="ECO:0000313" key="3">
    <source>
        <dbReference type="Proteomes" id="UP000474957"/>
    </source>
</evidence>
<comment type="caution">
    <text evidence="2">The sequence shown here is derived from an EMBL/GenBank/DDBJ whole genome shotgun (WGS) entry which is preliminary data.</text>
</comment>
<accession>A0A6L5YVJ5</accession>
<evidence type="ECO:0000313" key="2">
    <source>
        <dbReference type="EMBL" id="MSU88373.1"/>
    </source>
</evidence>
<sequence length="204" mass="21256">MIIAFAQQKGGAGKTTVLAHLAHAWARAGRSVGLADLDPQRSLAQWVAHQDAHPFTCIESAGWRAGSDIGDLARKHDVTLIDCPGNASNLLEAALRASHLVLVPCQPSVLDAWATAPVLQMAGREKTPARVLLNRVPPRGGAADAIRQKLEQDGATVLDSTLGNRVAFANGLAAGTTALGLAARSAASREVEALRAEIETLLAA</sequence>
<protein>
    <submittedName>
        <fullName evidence="2">AAA family ATPase</fullName>
    </submittedName>
</protein>
<feature type="domain" description="CobQ/CobB/MinD/ParA nucleotide binding" evidence="1">
    <location>
        <begin position="3"/>
        <end position="170"/>
    </location>
</feature>
<organism evidence="2 3">
    <name type="scientific">Halovulum marinum</name>
    <dbReference type="NCBI Taxonomy" id="2662447"/>
    <lineage>
        <taxon>Bacteria</taxon>
        <taxon>Pseudomonadati</taxon>
        <taxon>Pseudomonadota</taxon>
        <taxon>Alphaproteobacteria</taxon>
        <taxon>Rhodobacterales</taxon>
        <taxon>Paracoccaceae</taxon>
        <taxon>Halovulum</taxon>
    </lineage>
</organism>
<reference evidence="2 3" key="1">
    <citation type="submission" date="2019-10" db="EMBL/GenBank/DDBJ databases">
        <title>Cognatihalovulum marinum gen. nov. sp. nov., a new member of the family Rhodobacteraceae isolated from deep seawater of the Northwest Indian Ocean.</title>
        <authorList>
            <person name="Ruan C."/>
            <person name="Wang J."/>
            <person name="Zheng X."/>
            <person name="Song L."/>
            <person name="Zhu Y."/>
            <person name="Huang Y."/>
            <person name="Lu Z."/>
            <person name="Du W."/>
            <person name="Huang L."/>
            <person name="Dai X."/>
        </authorList>
    </citation>
    <scope>NUCLEOTIDE SEQUENCE [LARGE SCALE GENOMIC DNA]</scope>
    <source>
        <strain evidence="2 3">2CG4</strain>
    </source>
</reference>
<keyword evidence="3" id="KW-1185">Reference proteome</keyword>
<dbReference type="InterPro" id="IPR048089">
    <property type="entry name" value="McdA"/>
</dbReference>
<dbReference type="CDD" id="cd02042">
    <property type="entry name" value="ParAB_family"/>
    <property type="match status" value="1"/>
</dbReference>
<gene>
    <name evidence="2" type="ORF">GE300_01925</name>
</gene>
<proteinExistence type="predicted"/>
<dbReference type="PANTHER" id="PTHR13696">
    <property type="entry name" value="P-LOOP CONTAINING NUCLEOSIDE TRIPHOSPHATE HYDROLASE"/>
    <property type="match status" value="1"/>
</dbReference>
<evidence type="ECO:0000259" key="1">
    <source>
        <dbReference type="Pfam" id="PF01656"/>
    </source>
</evidence>
<dbReference type="InterPro" id="IPR027417">
    <property type="entry name" value="P-loop_NTPase"/>
</dbReference>
<dbReference type="PIRSF" id="PIRSF009320">
    <property type="entry name" value="Nuc_binding_HP_1000"/>
    <property type="match status" value="1"/>
</dbReference>
<dbReference type="RefSeq" id="WP_154444374.1">
    <property type="nucleotide sequence ID" value="NZ_WIND01000001.1"/>
</dbReference>
<dbReference type="NCBIfam" id="NF041546">
    <property type="entry name" value="ParA_partition"/>
    <property type="match status" value="1"/>
</dbReference>
<dbReference type="SUPFAM" id="SSF52540">
    <property type="entry name" value="P-loop containing nucleoside triphosphate hydrolases"/>
    <property type="match status" value="1"/>
</dbReference>
<dbReference type="Pfam" id="PF01656">
    <property type="entry name" value="CbiA"/>
    <property type="match status" value="1"/>
</dbReference>
<dbReference type="InterPro" id="IPR050678">
    <property type="entry name" value="DNA_Partitioning_ATPase"/>
</dbReference>
<dbReference type="InterPro" id="IPR002586">
    <property type="entry name" value="CobQ/CobB/MinD/ParA_Nub-bd_dom"/>
</dbReference>
<dbReference type="EMBL" id="WIND01000001">
    <property type="protein sequence ID" value="MSU88373.1"/>
    <property type="molecule type" value="Genomic_DNA"/>
</dbReference>
<dbReference type="Proteomes" id="UP000474957">
    <property type="component" value="Unassembled WGS sequence"/>
</dbReference>